<keyword evidence="1" id="KW-1133">Transmembrane helix</keyword>
<gene>
    <name evidence="2" type="ORF">J27TS8_22370</name>
</gene>
<evidence type="ECO:0000313" key="3">
    <source>
        <dbReference type="Proteomes" id="UP000682111"/>
    </source>
</evidence>
<evidence type="ECO:0000256" key="1">
    <source>
        <dbReference type="SAM" id="Phobius"/>
    </source>
</evidence>
<sequence>MSKSSNAFFFALDFFIVVYANNVYLLRLRRLLCFAGKVSFFSMKHLEDDLNGEGGRMNKIFVKG</sequence>
<accession>A0A919WI87</accession>
<dbReference type="EMBL" id="BORC01000003">
    <property type="protein sequence ID" value="GIN62244.1"/>
    <property type="molecule type" value="Genomic_DNA"/>
</dbReference>
<keyword evidence="3" id="KW-1185">Reference proteome</keyword>
<reference evidence="2" key="1">
    <citation type="submission" date="2021-03" db="EMBL/GenBank/DDBJ databases">
        <title>Antimicrobial resistance genes in bacteria isolated from Japanese honey, and their potential for conferring macrolide and lincosamide resistance in the American foulbrood pathogen Paenibacillus larvae.</title>
        <authorList>
            <person name="Okamoto M."/>
            <person name="Kumagai M."/>
            <person name="Kanamori H."/>
            <person name="Takamatsu D."/>
        </authorList>
    </citation>
    <scope>NUCLEOTIDE SEQUENCE</scope>
    <source>
        <strain evidence="2">J27TS8</strain>
    </source>
</reference>
<protein>
    <submittedName>
        <fullName evidence="2">Uncharacterized protein</fullName>
    </submittedName>
</protein>
<dbReference type="Proteomes" id="UP000682111">
    <property type="component" value="Unassembled WGS sequence"/>
</dbReference>
<dbReference type="AlphaFoldDB" id="A0A919WI87"/>
<keyword evidence="1" id="KW-0812">Transmembrane</keyword>
<organism evidence="2 3">
    <name type="scientific">Robertmurraya siralis</name>
    <dbReference type="NCBI Taxonomy" id="77777"/>
    <lineage>
        <taxon>Bacteria</taxon>
        <taxon>Bacillati</taxon>
        <taxon>Bacillota</taxon>
        <taxon>Bacilli</taxon>
        <taxon>Bacillales</taxon>
        <taxon>Bacillaceae</taxon>
        <taxon>Robertmurraya</taxon>
    </lineage>
</organism>
<evidence type="ECO:0000313" key="2">
    <source>
        <dbReference type="EMBL" id="GIN62244.1"/>
    </source>
</evidence>
<comment type="caution">
    <text evidence="2">The sequence shown here is derived from an EMBL/GenBank/DDBJ whole genome shotgun (WGS) entry which is preliminary data.</text>
</comment>
<feature type="transmembrane region" description="Helical" evidence="1">
    <location>
        <begin position="6"/>
        <end position="26"/>
    </location>
</feature>
<name>A0A919WI87_9BACI</name>
<keyword evidence="1" id="KW-0472">Membrane</keyword>
<proteinExistence type="predicted"/>